<dbReference type="InterPro" id="IPR001503">
    <property type="entry name" value="Glyco_trans_10"/>
</dbReference>
<proteinExistence type="inferred from homology"/>
<dbReference type="GO" id="GO:0016020">
    <property type="term" value="C:membrane"/>
    <property type="evidence" value="ECO:0007669"/>
    <property type="project" value="InterPro"/>
</dbReference>
<feature type="transmembrane region" description="Helical" evidence="4">
    <location>
        <begin position="6"/>
        <end position="21"/>
    </location>
</feature>
<dbReference type="AlphaFoldDB" id="A0A6C0HYU6"/>
<dbReference type="PANTHER" id="PTHR11929">
    <property type="entry name" value="ALPHA- 1,3 -FUCOSYLTRANSFERASE"/>
    <property type="match status" value="1"/>
</dbReference>
<evidence type="ECO:0000259" key="5">
    <source>
        <dbReference type="Pfam" id="PF00852"/>
    </source>
</evidence>
<name>A0A6C0HYU6_9ZZZZ</name>
<evidence type="ECO:0000256" key="1">
    <source>
        <dbReference type="ARBA" id="ARBA00008919"/>
    </source>
</evidence>
<keyword evidence="2" id="KW-0328">Glycosyltransferase</keyword>
<keyword evidence="4" id="KW-0812">Transmembrane</keyword>
<organism evidence="6">
    <name type="scientific">viral metagenome</name>
    <dbReference type="NCBI Taxonomy" id="1070528"/>
    <lineage>
        <taxon>unclassified sequences</taxon>
        <taxon>metagenomes</taxon>
        <taxon>organismal metagenomes</taxon>
    </lineage>
</organism>
<comment type="similarity">
    <text evidence="1">Belongs to the glycosyltransferase 10 family.</text>
</comment>
<evidence type="ECO:0000256" key="2">
    <source>
        <dbReference type="ARBA" id="ARBA00022676"/>
    </source>
</evidence>
<evidence type="ECO:0000256" key="4">
    <source>
        <dbReference type="SAM" id="Phobius"/>
    </source>
</evidence>
<keyword evidence="4" id="KW-1133">Transmembrane helix</keyword>
<keyword evidence="3" id="KW-0808">Transferase</keyword>
<dbReference type="Pfam" id="PF00852">
    <property type="entry name" value="Glyco_transf_10"/>
    <property type="match status" value="1"/>
</dbReference>
<dbReference type="GO" id="GO:0008417">
    <property type="term" value="F:fucosyltransferase activity"/>
    <property type="evidence" value="ECO:0007669"/>
    <property type="project" value="InterPro"/>
</dbReference>
<evidence type="ECO:0000256" key="3">
    <source>
        <dbReference type="ARBA" id="ARBA00022679"/>
    </source>
</evidence>
<feature type="domain" description="Fucosyltransferase C-terminal" evidence="5">
    <location>
        <begin position="159"/>
        <end position="285"/>
    </location>
</feature>
<sequence>MRWNTFIILLMIFIIIIFLFYDKETFETETVPPIPITFHSFWGDVNNDLTIVNLFRSILPSKNYNEIQVYSVFGGGPSIKDPNVLYVQFSGERHYHDPQGFDINFIPAIPDDTNKVVVFPYSAFQTLINAVSPEYNINRFLEPRKYQNPEKFCLFSVGNGSNSQRNHFFQELCTYKKVDSCGSHMNNLGMNCPGGHSSPEYLDFISHYKFMICFENSSQPNYYTEKLMNAYYGGTIPIYWGDPLIFDKVNPDAILYLKPEFTKDDVNDLISEIRRLDNDDDAYRKKHSCPLFKNGQLPDCFDIDKIRKLVEMKIS</sequence>
<evidence type="ECO:0000313" key="6">
    <source>
        <dbReference type="EMBL" id="QHT85719.1"/>
    </source>
</evidence>
<dbReference type="EMBL" id="MN740044">
    <property type="protein sequence ID" value="QHT85719.1"/>
    <property type="molecule type" value="Genomic_DNA"/>
</dbReference>
<accession>A0A6C0HYU6</accession>
<protein>
    <recommendedName>
        <fullName evidence="5">Fucosyltransferase C-terminal domain-containing protein</fullName>
    </recommendedName>
</protein>
<dbReference type="SUPFAM" id="SSF53756">
    <property type="entry name" value="UDP-Glycosyltransferase/glycogen phosphorylase"/>
    <property type="match status" value="1"/>
</dbReference>
<reference evidence="6" key="1">
    <citation type="journal article" date="2020" name="Nature">
        <title>Giant virus diversity and host interactions through global metagenomics.</title>
        <authorList>
            <person name="Schulz F."/>
            <person name="Roux S."/>
            <person name="Paez-Espino D."/>
            <person name="Jungbluth S."/>
            <person name="Walsh D.A."/>
            <person name="Denef V.J."/>
            <person name="McMahon K.D."/>
            <person name="Konstantinidis K.T."/>
            <person name="Eloe-Fadrosh E.A."/>
            <person name="Kyrpides N.C."/>
            <person name="Woyke T."/>
        </authorList>
    </citation>
    <scope>NUCLEOTIDE SEQUENCE</scope>
    <source>
        <strain evidence="6">GVMAG-M-3300023184-182</strain>
    </source>
</reference>
<dbReference type="InterPro" id="IPR055270">
    <property type="entry name" value="Glyco_tran_10_C"/>
</dbReference>
<dbReference type="InterPro" id="IPR038577">
    <property type="entry name" value="GT10-like_C_sf"/>
</dbReference>
<dbReference type="PANTHER" id="PTHR11929:SF194">
    <property type="entry name" value="ALPHA-(1,3)-FUCOSYLTRANSFERASE 10"/>
    <property type="match status" value="1"/>
</dbReference>
<dbReference type="Gene3D" id="3.40.50.11660">
    <property type="entry name" value="Glycosyl transferase family 10, C-terminal domain"/>
    <property type="match status" value="1"/>
</dbReference>
<keyword evidence="4" id="KW-0472">Membrane</keyword>